<dbReference type="RGD" id="3284">
    <property type="gene designation" value="Pdgfra"/>
</dbReference>
<proteinExistence type="predicted"/>
<dbReference type="Gene3D" id="2.60.40.10">
    <property type="entry name" value="Immunoglobulins"/>
    <property type="match status" value="1"/>
</dbReference>
<reference evidence="3" key="1">
    <citation type="submission" date="2005-09" db="EMBL/GenBank/DDBJ databases">
        <authorList>
            <person name="Mural R.J."/>
            <person name="Li P.W."/>
            <person name="Adams M.D."/>
            <person name="Amanatides P.G."/>
            <person name="Baden-Tillson H."/>
            <person name="Barnstead M."/>
            <person name="Chin S.H."/>
            <person name="Dew I."/>
            <person name="Evans C.A."/>
            <person name="Ferriera S."/>
            <person name="Flanigan M."/>
            <person name="Fosler C."/>
            <person name="Glodek A."/>
            <person name="Gu Z."/>
            <person name="Holt R.A."/>
            <person name="Jennings D."/>
            <person name="Kraft C.L."/>
            <person name="Lu F."/>
            <person name="Nguyen T."/>
            <person name="Nusskern D.R."/>
            <person name="Pfannkoch C.M."/>
            <person name="Sitter C."/>
            <person name="Sutton G.G."/>
            <person name="Venter J.C."/>
            <person name="Wang Z."/>
            <person name="Woodage T."/>
            <person name="Zheng X.H."/>
            <person name="Zhong F."/>
        </authorList>
    </citation>
    <scope>NUCLEOTIDE SEQUENCE [LARGE SCALE GENOMIC DNA]</scope>
    <source>
        <strain>BN</strain>
        <strain evidence="3">Sprague-Dawley</strain>
    </source>
</reference>
<gene>
    <name evidence="2 4" type="primary">Pdgfra</name>
    <name evidence="2" type="ORF">rCG_57147</name>
</gene>
<organism evidence="2 3">
    <name type="scientific">Rattus norvegicus</name>
    <name type="common">Rat</name>
    <dbReference type="NCBI Taxonomy" id="10116"/>
    <lineage>
        <taxon>Eukaryota</taxon>
        <taxon>Metazoa</taxon>
        <taxon>Chordata</taxon>
        <taxon>Craniata</taxon>
        <taxon>Vertebrata</taxon>
        <taxon>Euteleostomi</taxon>
        <taxon>Mammalia</taxon>
        <taxon>Eutheria</taxon>
        <taxon>Euarchontoglires</taxon>
        <taxon>Glires</taxon>
        <taxon>Rodentia</taxon>
        <taxon>Myomorpha</taxon>
        <taxon>Muroidea</taxon>
        <taxon>Muridae</taxon>
        <taxon>Murinae</taxon>
        <taxon>Rattus</taxon>
    </lineage>
</organism>
<feature type="chain" id="PRO_5039912383" evidence="1">
    <location>
        <begin position="23"/>
        <end position="90"/>
    </location>
</feature>
<evidence type="ECO:0000256" key="1">
    <source>
        <dbReference type="SAM" id="SignalP"/>
    </source>
</evidence>
<feature type="signal peptide" evidence="1">
    <location>
        <begin position="1"/>
        <end position="22"/>
    </location>
</feature>
<dbReference type="EMBL" id="CH473981">
    <property type="protein sequence ID" value="EDL89927.1"/>
    <property type="molecule type" value="Genomic_DNA"/>
</dbReference>
<protein>
    <submittedName>
        <fullName evidence="2">Platelet derived growth factor receptor, alpha polypeptide, isoform CRA_b</fullName>
    </submittedName>
</protein>
<accession>A6JD05</accession>
<keyword evidence="2" id="KW-0675">Receptor</keyword>
<dbReference type="Proteomes" id="UP000234681">
    <property type="component" value="Chromosome 14"/>
</dbReference>
<keyword evidence="1" id="KW-0732">Signal</keyword>
<evidence type="ECO:0000313" key="4">
    <source>
        <dbReference type="RGD" id="3284"/>
    </source>
</evidence>
<evidence type="ECO:0000313" key="2">
    <source>
        <dbReference type="EMBL" id="EDL89927.1"/>
    </source>
</evidence>
<dbReference type="InterPro" id="IPR013783">
    <property type="entry name" value="Ig-like_fold"/>
</dbReference>
<evidence type="ECO:0000313" key="3">
    <source>
        <dbReference type="Proteomes" id="UP000234681"/>
    </source>
</evidence>
<dbReference type="AlphaFoldDB" id="A6JD05"/>
<name>A6JD05_RAT</name>
<sequence>MGTSQAFLVLSCLLTGPSLIVCQLLLPSILPNENEKIVPLSSSFSLRCFGESEVSWQHPIPTVYRLPGAYTVLLREKSIYPIVKINNNEE</sequence>